<dbReference type="InterPro" id="IPR002661">
    <property type="entry name" value="Ribosome_recyc_fac"/>
</dbReference>
<dbReference type="NCBIfam" id="TIGR00496">
    <property type="entry name" value="frr"/>
    <property type="match status" value="1"/>
</dbReference>
<accession>A0A4R3VDN6</accession>
<sequence>MSVSEVRKSADSRMSKSIEALKAALSKIRTGRAHAGILDHVMVEYYGSPVPVSQVANVSVVDARNLSVQVWEKNMAAVVEKAIRESDLGLNPIAMGDNIRVPMPALTEERRRDLNKVVKSEGEDAKVAIRNLRREANEALKKLVKDKEISEDEERRGQDEIQKLTDRSVAEIDKLVAQKEAEIMTV</sequence>
<reference evidence="9 10" key="1">
    <citation type="submission" date="2019-03" db="EMBL/GenBank/DDBJ databases">
        <title>Genomic Encyclopedia of Type Strains, Phase IV (KMG-IV): sequencing the most valuable type-strain genomes for metagenomic binning, comparative biology and taxonomic classification.</title>
        <authorList>
            <person name="Goeker M."/>
        </authorList>
    </citation>
    <scope>NUCLEOTIDE SEQUENCE [LARGE SCALE GENOMIC DNA]</scope>
    <source>
        <strain evidence="9 10">DSM 100048</strain>
    </source>
</reference>
<keyword evidence="7" id="KW-0175">Coiled coil</keyword>
<dbReference type="Gene3D" id="3.30.1360.40">
    <property type="match status" value="1"/>
</dbReference>
<dbReference type="GO" id="GO:0043023">
    <property type="term" value="F:ribosomal large subunit binding"/>
    <property type="evidence" value="ECO:0007669"/>
    <property type="project" value="TreeGrafter"/>
</dbReference>
<dbReference type="Pfam" id="PF01765">
    <property type="entry name" value="RRF"/>
    <property type="match status" value="1"/>
</dbReference>
<evidence type="ECO:0000256" key="4">
    <source>
        <dbReference type="ARBA" id="ARBA00022917"/>
    </source>
</evidence>
<evidence type="ECO:0000256" key="7">
    <source>
        <dbReference type="SAM" id="Coils"/>
    </source>
</evidence>
<evidence type="ECO:0000313" key="10">
    <source>
        <dbReference type="Proteomes" id="UP000294692"/>
    </source>
</evidence>
<gene>
    <name evidence="6" type="primary">frr</name>
    <name evidence="9" type="ORF">EV686_102497</name>
</gene>
<feature type="domain" description="Ribosome recycling factor" evidence="8">
    <location>
        <begin position="21"/>
        <end position="184"/>
    </location>
</feature>
<dbReference type="InterPro" id="IPR023584">
    <property type="entry name" value="Ribosome_recyc_fac_dom"/>
</dbReference>
<dbReference type="FunFam" id="3.30.1360.40:FF:000001">
    <property type="entry name" value="Ribosome-recycling factor"/>
    <property type="match status" value="1"/>
</dbReference>
<evidence type="ECO:0000259" key="8">
    <source>
        <dbReference type="Pfam" id="PF01765"/>
    </source>
</evidence>
<dbReference type="CDD" id="cd00520">
    <property type="entry name" value="RRF"/>
    <property type="match status" value="1"/>
</dbReference>
<organism evidence="9 10">
    <name type="scientific">Paracandidimonas soli</name>
    <dbReference type="NCBI Taxonomy" id="1917182"/>
    <lineage>
        <taxon>Bacteria</taxon>
        <taxon>Pseudomonadati</taxon>
        <taxon>Pseudomonadota</taxon>
        <taxon>Betaproteobacteria</taxon>
        <taxon>Burkholderiales</taxon>
        <taxon>Alcaligenaceae</taxon>
        <taxon>Paracandidimonas</taxon>
    </lineage>
</organism>
<evidence type="ECO:0000256" key="5">
    <source>
        <dbReference type="ARBA" id="ARBA00025050"/>
    </source>
</evidence>
<dbReference type="FunFam" id="1.10.132.20:FF:000001">
    <property type="entry name" value="Ribosome-recycling factor"/>
    <property type="match status" value="1"/>
</dbReference>
<name>A0A4R3VDN6_9BURK</name>
<dbReference type="SUPFAM" id="SSF55194">
    <property type="entry name" value="Ribosome recycling factor, RRF"/>
    <property type="match status" value="1"/>
</dbReference>
<keyword evidence="3 6" id="KW-0963">Cytoplasm</keyword>
<protein>
    <recommendedName>
        <fullName evidence="6">Ribosome-recycling factor</fullName>
        <shortName evidence="6">RRF</shortName>
    </recommendedName>
    <alternativeName>
        <fullName evidence="6">Ribosome-releasing factor</fullName>
    </alternativeName>
</protein>
<dbReference type="OrthoDB" id="9804006at2"/>
<dbReference type="AlphaFoldDB" id="A0A4R3VDN6"/>
<comment type="similarity">
    <text evidence="2 6">Belongs to the RRF family.</text>
</comment>
<dbReference type="Gene3D" id="1.10.132.20">
    <property type="entry name" value="Ribosome-recycling factor"/>
    <property type="match status" value="1"/>
</dbReference>
<dbReference type="GO" id="GO:0005829">
    <property type="term" value="C:cytosol"/>
    <property type="evidence" value="ECO:0007669"/>
    <property type="project" value="GOC"/>
</dbReference>
<dbReference type="Proteomes" id="UP000294692">
    <property type="component" value="Unassembled WGS sequence"/>
</dbReference>
<feature type="coiled-coil region" evidence="7">
    <location>
        <begin position="122"/>
        <end position="153"/>
    </location>
</feature>
<keyword evidence="10" id="KW-1185">Reference proteome</keyword>
<dbReference type="InterPro" id="IPR036191">
    <property type="entry name" value="RRF_sf"/>
</dbReference>
<dbReference type="GO" id="GO:0002184">
    <property type="term" value="P:cytoplasmic translational termination"/>
    <property type="evidence" value="ECO:0007669"/>
    <property type="project" value="TreeGrafter"/>
</dbReference>
<dbReference type="EMBL" id="SMBX01000002">
    <property type="protein sequence ID" value="TCV01784.1"/>
    <property type="molecule type" value="Genomic_DNA"/>
</dbReference>
<keyword evidence="4 6" id="KW-0648">Protein biosynthesis</keyword>
<proteinExistence type="inferred from homology"/>
<evidence type="ECO:0000256" key="2">
    <source>
        <dbReference type="ARBA" id="ARBA00005912"/>
    </source>
</evidence>
<evidence type="ECO:0000256" key="6">
    <source>
        <dbReference type="HAMAP-Rule" id="MF_00040"/>
    </source>
</evidence>
<evidence type="ECO:0000256" key="3">
    <source>
        <dbReference type="ARBA" id="ARBA00022490"/>
    </source>
</evidence>
<evidence type="ECO:0000256" key="1">
    <source>
        <dbReference type="ARBA" id="ARBA00004496"/>
    </source>
</evidence>
<evidence type="ECO:0000313" key="9">
    <source>
        <dbReference type="EMBL" id="TCV01784.1"/>
    </source>
</evidence>
<comment type="function">
    <text evidence="5 6">Responsible for the release of ribosomes from messenger RNA at the termination of protein biosynthesis. May increase the efficiency of translation by recycling ribosomes from one round of translation to another.</text>
</comment>
<dbReference type="HAMAP" id="MF_00040">
    <property type="entry name" value="RRF"/>
    <property type="match status" value="1"/>
</dbReference>
<comment type="subcellular location">
    <subcellularLocation>
        <location evidence="1 6">Cytoplasm</location>
    </subcellularLocation>
</comment>
<comment type="caution">
    <text evidence="9">The sequence shown here is derived from an EMBL/GenBank/DDBJ whole genome shotgun (WGS) entry which is preliminary data.</text>
</comment>
<dbReference type="PANTHER" id="PTHR20982:SF3">
    <property type="entry name" value="MITOCHONDRIAL RIBOSOME RECYCLING FACTOR PSEUDO 1"/>
    <property type="match status" value="1"/>
</dbReference>
<dbReference type="RefSeq" id="WP_132474588.1">
    <property type="nucleotide sequence ID" value="NZ_JBHRVM010000001.1"/>
</dbReference>
<dbReference type="PANTHER" id="PTHR20982">
    <property type="entry name" value="RIBOSOME RECYCLING FACTOR"/>
    <property type="match status" value="1"/>
</dbReference>